<comment type="caution">
    <text evidence="3">The sequence shown here is derived from an EMBL/GenBank/DDBJ whole genome shotgun (WGS) entry which is preliminary data.</text>
</comment>
<name>A0A4U5P9C4_STECR</name>
<keyword evidence="4" id="KW-1185">Reference proteome</keyword>
<dbReference type="GO" id="GO:0000462">
    <property type="term" value="P:maturation of SSU-rRNA from tricistronic rRNA transcript (SSU-rRNA, 5.8S rRNA, LSU-rRNA)"/>
    <property type="evidence" value="ECO:0007669"/>
    <property type="project" value="TreeGrafter"/>
</dbReference>
<evidence type="ECO:0000313" key="4">
    <source>
        <dbReference type="Proteomes" id="UP000298663"/>
    </source>
</evidence>
<feature type="compositionally biased region" description="Basic and acidic residues" evidence="2">
    <location>
        <begin position="161"/>
        <end position="172"/>
    </location>
</feature>
<gene>
    <name evidence="3" type="ORF">L596_007406</name>
</gene>
<accession>A0A4U5P9C4</accession>
<dbReference type="STRING" id="34508.A0A4U5P9C4"/>
<feature type="compositionally biased region" description="Basic residues" evidence="2">
    <location>
        <begin position="284"/>
        <end position="302"/>
    </location>
</feature>
<feature type="region of interest" description="Disordered" evidence="2">
    <location>
        <begin position="253"/>
        <end position="302"/>
    </location>
</feature>
<reference evidence="3 4" key="1">
    <citation type="journal article" date="2015" name="Genome Biol.">
        <title>Comparative genomics of Steinernema reveals deeply conserved gene regulatory networks.</title>
        <authorList>
            <person name="Dillman A.R."/>
            <person name="Macchietto M."/>
            <person name="Porter C.F."/>
            <person name="Rogers A."/>
            <person name="Williams B."/>
            <person name="Antoshechkin I."/>
            <person name="Lee M.M."/>
            <person name="Goodwin Z."/>
            <person name="Lu X."/>
            <person name="Lewis E.E."/>
            <person name="Goodrich-Blair H."/>
            <person name="Stock S.P."/>
            <person name="Adams B.J."/>
            <person name="Sternberg P.W."/>
            <person name="Mortazavi A."/>
        </authorList>
    </citation>
    <scope>NUCLEOTIDE SEQUENCE [LARGE SCALE GENOMIC DNA]</scope>
    <source>
        <strain evidence="3 4">ALL</strain>
    </source>
</reference>
<organism evidence="3 4">
    <name type="scientific">Steinernema carpocapsae</name>
    <name type="common">Entomopathogenic nematode</name>
    <dbReference type="NCBI Taxonomy" id="34508"/>
    <lineage>
        <taxon>Eukaryota</taxon>
        <taxon>Metazoa</taxon>
        <taxon>Ecdysozoa</taxon>
        <taxon>Nematoda</taxon>
        <taxon>Chromadorea</taxon>
        <taxon>Rhabditida</taxon>
        <taxon>Tylenchina</taxon>
        <taxon>Panagrolaimomorpha</taxon>
        <taxon>Strongyloidoidea</taxon>
        <taxon>Steinernematidae</taxon>
        <taxon>Steinernema</taxon>
    </lineage>
</organism>
<reference evidence="3 4" key="2">
    <citation type="journal article" date="2019" name="G3 (Bethesda)">
        <title>Hybrid Assembly of the Genome of the Entomopathogenic Nematode Steinernema carpocapsae Identifies the X-Chromosome.</title>
        <authorList>
            <person name="Serra L."/>
            <person name="Macchietto M."/>
            <person name="Macias-Munoz A."/>
            <person name="McGill C.J."/>
            <person name="Rodriguez I.M."/>
            <person name="Rodriguez B."/>
            <person name="Murad R."/>
            <person name="Mortazavi A."/>
        </authorList>
    </citation>
    <scope>NUCLEOTIDE SEQUENCE [LARGE SCALE GENOMIC DNA]</scope>
    <source>
        <strain evidence="3 4">ALL</strain>
    </source>
</reference>
<dbReference type="GO" id="GO:0032040">
    <property type="term" value="C:small-subunit processome"/>
    <property type="evidence" value="ECO:0007669"/>
    <property type="project" value="TreeGrafter"/>
</dbReference>
<feature type="compositionally biased region" description="Basic and acidic residues" evidence="2">
    <location>
        <begin position="183"/>
        <end position="210"/>
    </location>
</feature>
<feature type="compositionally biased region" description="Acidic residues" evidence="2">
    <location>
        <begin position="123"/>
        <end position="138"/>
    </location>
</feature>
<dbReference type="Proteomes" id="UP000298663">
    <property type="component" value="Unassembled WGS sequence"/>
</dbReference>
<evidence type="ECO:0008006" key="5">
    <source>
        <dbReference type="Google" id="ProtNLM"/>
    </source>
</evidence>
<dbReference type="OrthoDB" id="203440at2759"/>
<dbReference type="InterPro" id="IPR007146">
    <property type="entry name" value="Sas10/Utp3/C1D"/>
</dbReference>
<evidence type="ECO:0000313" key="3">
    <source>
        <dbReference type="EMBL" id="TKR92836.1"/>
    </source>
</evidence>
<comment type="similarity">
    <text evidence="1">Belongs to the SAS10 family.</text>
</comment>
<evidence type="ECO:0000256" key="1">
    <source>
        <dbReference type="ARBA" id="ARBA00010979"/>
    </source>
</evidence>
<proteinExistence type="inferred from homology"/>
<dbReference type="PANTHER" id="PTHR13237:SF9">
    <property type="entry name" value="NEUROGUIDIN"/>
    <property type="match status" value="1"/>
</dbReference>
<dbReference type="AlphaFoldDB" id="A0A4U5P9C4"/>
<protein>
    <recommendedName>
        <fullName evidence="5">Neuroguidin</fullName>
    </recommendedName>
</protein>
<dbReference type="Pfam" id="PF04000">
    <property type="entry name" value="Sas10_Utp3"/>
    <property type="match status" value="1"/>
</dbReference>
<dbReference type="PANTHER" id="PTHR13237">
    <property type="entry name" value="SOMETHING ABOUT SILENCING PROTEIN 10-RELATED"/>
    <property type="match status" value="1"/>
</dbReference>
<dbReference type="EMBL" id="AZBU02000002">
    <property type="protein sequence ID" value="TKR92836.1"/>
    <property type="molecule type" value="Genomic_DNA"/>
</dbReference>
<evidence type="ECO:0000256" key="2">
    <source>
        <dbReference type="SAM" id="MobiDB-lite"/>
    </source>
</evidence>
<feature type="region of interest" description="Disordered" evidence="2">
    <location>
        <begin position="109"/>
        <end position="210"/>
    </location>
</feature>
<sequence length="302" mass="34615">MTDESKFAQVVSECLKTSNEALAETLNFAEALKADKNRDGISLLEVKNRDMLSYLTELSYLMGVMSTGESIQDDPSVFRSVKLRTVIERMRPIEVKMKAQIEKLISDGAAAAQKSMKPRPDMMDVEDDEEEAEGSGSEDEGKNKKYVPPKVMAMRFDEDEDAKKQRAIERAQRRAMQSSLIQDLREQYSEAPREERDEFGPRRTKLDEEKRQYEEDYFIRLQMTKKERHEEKMRNRQNMLDNLLSFGDYMAADRVGQEGGGDGDRKGGKRKGGPMKGGKDSKRFNKSKGGKKKWISLKGKKR</sequence>